<dbReference type="Pfam" id="PF01083">
    <property type="entry name" value="Cutinase"/>
    <property type="match status" value="1"/>
</dbReference>
<proteinExistence type="inferred from homology"/>
<evidence type="ECO:0000256" key="4">
    <source>
        <dbReference type="ARBA" id="ARBA00023157"/>
    </source>
</evidence>
<evidence type="ECO:0000313" key="7">
    <source>
        <dbReference type="Proteomes" id="UP000019277"/>
    </source>
</evidence>
<dbReference type="SUPFAM" id="SSF53474">
    <property type="entry name" value="alpha/beta-Hydrolases"/>
    <property type="match status" value="1"/>
</dbReference>
<dbReference type="RefSeq" id="WP_035283705.1">
    <property type="nucleotide sequence ID" value="NZ_AYXG01000123.1"/>
</dbReference>
<keyword evidence="5" id="KW-0732">Signal</keyword>
<dbReference type="STRING" id="909613.UO65_3509"/>
<accession>W7ILL1</accession>
<keyword evidence="2" id="KW-0719">Serine esterase</keyword>
<keyword evidence="4" id="KW-1015">Disulfide bond</keyword>
<protein>
    <recommendedName>
        <fullName evidence="8">PE-PPE domain-containing protein</fullName>
    </recommendedName>
</protein>
<feature type="chain" id="PRO_5004894188" description="PE-PPE domain-containing protein" evidence="5">
    <location>
        <begin position="27"/>
        <end position="260"/>
    </location>
</feature>
<comment type="similarity">
    <text evidence="1">Belongs to the cutinase family.</text>
</comment>
<organism evidence="6 7">
    <name type="scientific">Actinokineospora spheciospongiae</name>
    <dbReference type="NCBI Taxonomy" id="909613"/>
    <lineage>
        <taxon>Bacteria</taxon>
        <taxon>Bacillati</taxon>
        <taxon>Actinomycetota</taxon>
        <taxon>Actinomycetes</taxon>
        <taxon>Pseudonocardiales</taxon>
        <taxon>Pseudonocardiaceae</taxon>
        <taxon>Actinokineospora</taxon>
    </lineage>
</organism>
<comment type="caution">
    <text evidence="6">The sequence shown here is derived from an EMBL/GenBank/DDBJ whole genome shotgun (WGS) entry which is preliminary data.</text>
</comment>
<keyword evidence="3" id="KW-0378">Hydrolase</keyword>
<dbReference type="PANTHER" id="PTHR33630">
    <property type="entry name" value="CUTINASE RV1984C-RELATED-RELATED"/>
    <property type="match status" value="1"/>
</dbReference>
<evidence type="ECO:0000256" key="1">
    <source>
        <dbReference type="ARBA" id="ARBA00007534"/>
    </source>
</evidence>
<sequence length="260" mass="27987">MKLVRALGGIAAAAVLVLTLTPAGEAAPQAVACAPLHVYAVRGSEEVGPFGNQIGPVVDELDRLRPGGVSAQGNSYPAVIWELSWGRPDLVHTYAESVRDGVRRMQSDLAALRANCPGSDVAVIGYSQGSDVIRRTLASQKPDPRIRVHLLADPNFDSEDPFLPMVNDIREAITSRTGISLGINHFFFDDIPENPFALGPIPLFPPGWNAISLCWRKDPACGGGLGGLPFRWGDDGAHVDYHLMAPQLAREILAWSDSRH</sequence>
<dbReference type="SMART" id="SM01110">
    <property type="entry name" value="Cutinase"/>
    <property type="match status" value="1"/>
</dbReference>
<evidence type="ECO:0008006" key="8">
    <source>
        <dbReference type="Google" id="ProtNLM"/>
    </source>
</evidence>
<dbReference type="InterPro" id="IPR029058">
    <property type="entry name" value="AB_hydrolase_fold"/>
</dbReference>
<dbReference type="GO" id="GO:0052689">
    <property type="term" value="F:carboxylic ester hydrolase activity"/>
    <property type="evidence" value="ECO:0007669"/>
    <property type="project" value="UniProtKB-KW"/>
</dbReference>
<dbReference type="PANTHER" id="PTHR33630:SF9">
    <property type="entry name" value="CUTINASE 4"/>
    <property type="match status" value="1"/>
</dbReference>
<dbReference type="EMBL" id="AYXG01000123">
    <property type="protein sequence ID" value="EWC61243.1"/>
    <property type="molecule type" value="Genomic_DNA"/>
</dbReference>
<dbReference type="OrthoDB" id="3690529at2"/>
<evidence type="ECO:0000256" key="5">
    <source>
        <dbReference type="SAM" id="SignalP"/>
    </source>
</evidence>
<feature type="signal peptide" evidence="5">
    <location>
        <begin position="1"/>
        <end position="26"/>
    </location>
</feature>
<dbReference type="Proteomes" id="UP000019277">
    <property type="component" value="Unassembled WGS sequence"/>
</dbReference>
<gene>
    <name evidence="6" type="ORF">UO65_3509</name>
</gene>
<dbReference type="InterPro" id="IPR000675">
    <property type="entry name" value="Cutinase/axe"/>
</dbReference>
<dbReference type="Gene3D" id="3.40.50.1820">
    <property type="entry name" value="alpha/beta hydrolase"/>
    <property type="match status" value="1"/>
</dbReference>
<evidence type="ECO:0000256" key="3">
    <source>
        <dbReference type="ARBA" id="ARBA00022801"/>
    </source>
</evidence>
<evidence type="ECO:0000256" key="2">
    <source>
        <dbReference type="ARBA" id="ARBA00022487"/>
    </source>
</evidence>
<keyword evidence="7" id="KW-1185">Reference proteome</keyword>
<dbReference type="AlphaFoldDB" id="W7ILL1"/>
<evidence type="ECO:0000313" key="6">
    <source>
        <dbReference type="EMBL" id="EWC61243.1"/>
    </source>
</evidence>
<name>W7ILL1_9PSEU</name>
<reference evidence="6 7" key="1">
    <citation type="journal article" date="2014" name="Genome Announc.">
        <title>Draft Genome Sequence of the Antitrypanosomally Active Sponge-Associated Bacterium Actinokineospora sp. Strain EG49.</title>
        <authorList>
            <person name="Harjes J."/>
            <person name="Ryu T."/>
            <person name="Abdelmohsen U.R."/>
            <person name="Moitinho-Silva L."/>
            <person name="Horn H."/>
            <person name="Ravasi T."/>
            <person name="Hentschel U."/>
        </authorList>
    </citation>
    <scope>NUCLEOTIDE SEQUENCE [LARGE SCALE GENOMIC DNA]</scope>
    <source>
        <strain evidence="6 7">EG49</strain>
    </source>
</reference>